<dbReference type="CDD" id="cd01392">
    <property type="entry name" value="HTH_LacI"/>
    <property type="match status" value="1"/>
</dbReference>
<accession>A0A918KE70</accession>
<organism evidence="5 6">
    <name type="scientific">Saccharospirillum salsuginis</name>
    <dbReference type="NCBI Taxonomy" id="418750"/>
    <lineage>
        <taxon>Bacteria</taxon>
        <taxon>Pseudomonadati</taxon>
        <taxon>Pseudomonadota</taxon>
        <taxon>Gammaproteobacteria</taxon>
        <taxon>Oceanospirillales</taxon>
        <taxon>Saccharospirillaceae</taxon>
        <taxon>Saccharospirillum</taxon>
    </lineage>
</organism>
<reference evidence="5" key="2">
    <citation type="submission" date="2020-09" db="EMBL/GenBank/DDBJ databases">
        <authorList>
            <person name="Sun Q."/>
            <person name="Kim S."/>
        </authorList>
    </citation>
    <scope>NUCLEOTIDE SEQUENCE</scope>
    <source>
        <strain evidence="5">KCTC 22169</strain>
    </source>
</reference>
<protein>
    <submittedName>
        <fullName evidence="5">Transcriptional regulator</fullName>
    </submittedName>
</protein>
<dbReference type="EMBL" id="BMXR01000006">
    <property type="protein sequence ID" value="GGX58706.1"/>
    <property type="molecule type" value="Genomic_DNA"/>
</dbReference>
<keyword evidence="1" id="KW-0805">Transcription regulation</keyword>
<name>A0A918KE70_9GAMM</name>
<dbReference type="RefSeq" id="WP_229805362.1">
    <property type="nucleotide sequence ID" value="NZ_BMXR01000006.1"/>
</dbReference>
<dbReference type="GO" id="GO:0000976">
    <property type="term" value="F:transcription cis-regulatory region binding"/>
    <property type="evidence" value="ECO:0007669"/>
    <property type="project" value="TreeGrafter"/>
</dbReference>
<dbReference type="InterPro" id="IPR000843">
    <property type="entry name" value="HTH_LacI"/>
</dbReference>
<dbReference type="Proteomes" id="UP000626148">
    <property type="component" value="Unassembled WGS sequence"/>
</dbReference>
<dbReference type="Gene3D" id="3.40.50.2300">
    <property type="match status" value="3"/>
</dbReference>
<keyword evidence="3" id="KW-0804">Transcription</keyword>
<keyword evidence="6" id="KW-1185">Reference proteome</keyword>
<gene>
    <name evidence="5" type="ORF">GCM10007392_28310</name>
</gene>
<evidence type="ECO:0000259" key="4">
    <source>
        <dbReference type="PROSITE" id="PS50932"/>
    </source>
</evidence>
<dbReference type="InterPro" id="IPR028082">
    <property type="entry name" value="Peripla_BP_I"/>
</dbReference>
<dbReference type="GO" id="GO:0003700">
    <property type="term" value="F:DNA-binding transcription factor activity"/>
    <property type="evidence" value="ECO:0007669"/>
    <property type="project" value="TreeGrafter"/>
</dbReference>
<dbReference type="PROSITE" id="PS50932">
    <property type="entry name" value="HTH_LACI_2"/>
    <property type="match status" value="1"/>
</dbReference>
<dbReference type="SUPFAM" id="SSF53822">
    <property type="entry name" value="Periplasmic binding protein-like I"/>
    <property type="match status" value="1"/>
</dbReference>
<evidence type="ECO:0000256" key="2">
    <source>
        <dbReference type="ARBA" id="ARBA00023125"/>
    </source>
</evidence>
<dbReference type="InterPro" id="IPR010982">
    <property type="entry name" value="Lambda_DNA-bd_dom_sf"/>
</dbReference>
<dbReference type="PANTHER" id="PTHR30146:SF138">
    <property type="entry name" value="TRANSCRIPTIONAL REGULATORY PROTEIN"/>
    <property type="match status" value="1"/>
</dbReference>
<dbReference type="CDD" id="cd06279">
    <property type="entry name" value="PBP1_LacI-like"/>
    <property type="match status" value="1"/>
</dbReference>
<evidence type="ECO:0000313" key="5">
    <source>
        <dbReference type="EMBL" id="GGX58706.1"/>
    </source>
</evidence>
<dbReference type="Pfam" id="PF13377">
    <property type="entry name" value="Peripla_BP_3"/>
    <property type="match status" value="1"/>
</dbReference>
<dbReference type="InterPro" id="IPR046335">
    <property type="entry name" value="LacI/GalR-like_sensor"/>
</dbReference>
<dbReference type="AlphaFoldDB" id="A0A918KE70"/>
<reference evidence="5" key="1">
    <citation type="journal article" date="2014" name="Int. J. Syst. Evol. Microbiol.">
        <title>Complete genome sequence of Corynebacterium casei LMG S-19264T (=DSM 44701T), isolated from a smear-ripened cheese.</title>
        <authorList>
            <consortium name="US DOE Joint Genome Institute (JGI-PGF)"/>
            <person name="Walter F."/>
            <person name="Albersmeier A."/>
            <person name="Kalinowski J."/>
            <person name="Ruckert C."/>
        </authorList>
    </citation>
    <scope>NUCLEOTIDE SEQUENCE</scope>
    <source>
        <strain evidence="5">KCTC 22169</strain>
    </source>
</reference>
<comment type="caution">
    <text evidence="5">The sequence shown here is derived from an EMBL/GenBank/DDBJ whole genome shotgun (WGS) entry which is preliminary data.</text>
</comment>
<sequence length="354" mass="39214">MNKNDKKTPKKRMTLKAVAEALGVSTATISNAFNRPDQLSANLRDHILKECERLGYNGPNPAARSLRTGATGIVGVMLAERLAYNFRDGCATEFLQGVSEVLDDARTNMLLMPGRDDFYHLQSMESIPDRYIVYGPPRDISVIERLERQQKPVVTVDFSLKNHLSLNVDNYGGAKQAANHVLKQIGSQGPVAVIGLRLIQSDIIGRIRETELLDAGVSISRQRLEAYRDAAADHGMQIPEELIWNTHESNWADGVKAAREALSAIPRPRALLCMSDQLAMAALSVARDMSISVPDQLRIVGFDDIPEARRSHPGITTVYQPSIEKGRLAAMMVLNPERFESRVLPTQLHVRETA</sequence>
<dbReference type="SUPFAM" id="SSF47413">
    <property type="entry name" value="lambda repressor-like DNA-binding domains"/>
    <property type="match status" value="1"/>
</dbReference>
<keyword evidence="2" id="KW-0238">DNA-binding</keyword>
<proteinExistence type="predicted"/>
<evidence type="ECO:0000313" key="6">
    <source>
        <dbReference type="Proteomes" id="UP000626148"/>
    </source>
</evidence>
<dbReference type="PANTHER" id="PTHR30146">
    <property type="entry name" value="LACI-RELATED TRANSCRIPTIONAL REPRESSOR"/>
    <property type="match status" value="1"/>
</dbReference>
<feature type="domain" description="HTH lacI-type" evidence="4">
    <location>
        <begin position="13"/>
        <end position="68"/>
    </location>
</feature>
<evidence type="ECO:0000256" key="3">
    <source>
        <dbReference type="ARBA" id="ARBA00023163"/>
    </source>
</evidence>
<dbReference type="Gene3D" id="1.10.260.40">
    <property type="entry name" value="lambda repressor-like DNA-binding domains"/>
    <property type="match status" value="1"/>
</dbReference>
<dbReference type="SMART" id="SM00354">
    <property type="entry name" value="HTH_LACI"/>
    <property type="match status" value="1"/>
</dbReference>
<evidence type="ECO:0000256" key="1">
    <source>
        <dbReference type="ARBA" id="ARBA00023015"/>
    </source>
</evidence>